<keyword evidence="3" id="KW-0472">Membrane</keyword>
<reference evidence="5" key="1">
    <citation type="journal article" date="2021" name="Cell">
        <title>Tracing the genetic footprints of vertebrate landing in non-teleost ray-finned fishes.</title>
        <authorList>
            <person name="Bi X."/>
            <person name="Wang K."/>
            <person name="Yang L."/>
            <person name="Pan H."/>
            <person name="Jiang H."/>
            <person name="Wei Q."/>
            <person name="Fang M."/>
            <person name="Yu H."/>
            <person name="Zhu C."/>
            <person name="Cai Y."/>
            <person name="He Y."/>
            <person name="Gan X."/>
            <person name="Zeng H."/>
            <person name="Yu D."/>
            <person name="Zhu Y."/>
            <person name="Jiang H."/>
            <person name="Qiu Q."/>
            <person name="Yang H."/>
            <person name="Zhang Y.E."/>
            <person name="Wang W."/>
            <person name="Zhu M."/>
            <person name="He S."/>
            <person name="Zhang G."/>
        </authorList>
    </citation>
    <scope>NUCLEOTIDE SEQUENCE</scope>
    <source>
        <strain evidence="5">Pddl_001</strain>
    </source>
</reference>
<evidence type="ECO:0000256" key="3">
    <source>
        <dbReference type="ARBA" id="ARBA00023136"/>
    </source>
</evidence>
<evidence type="ECO:0000313" key="6">
    <source>
        <dbReference type="Proteomes" id="UP001166093"/>
    </source>
</evidence>
<evidence type="ECO:0000256" key="4">
    <source>
        <dbReference type="ARBA" id="ARBA00023180"/>
    </source>
</evidence>
<accession>A0ABS2YMI4</accession>
<proteinExistence type="predicted"/>
<gene>
    <name evidence="5" type="primary">Hepacam_0</name>
    <name evidence="5" type="ORF">GTO93_0000432</name>
</gene>
<dbReference type="EMBL" id="JAAWVQ010165568">
    <property type="protein sequence ID" value="MBN3287359.1"/>
    <property type="molecule type" value="Genomic_DNA"/>
</dbReference>
<dbReference type="InterPro" id="IPR036179">
    <property type="entry name" value="Ig-like_dom_sf"/>
</dbReference>
<dbReference type="SUPFAM" id="SSF48726">
    <property type="entry name" value="Immunoglobulin"/>
    <property type="match status" value="1"/>
</dbReference>
<sequence length="174" mass="19315">MFVDRIRVDETGSVFLDNVQLSDSGQYDMQISYVRHTMTTMTRRFQLHVFEPVSKPNVTAVCFVNNITMTCSTSQGTHVSYRWEKVPACSNESCVSAGAEKVVDRLYGSTDEYKCIAENPVSTATSDPLGTQACNKNPQEGKGIEILGPTVTGNTTGTLCLLYYNLRLQIKDKH</sequence>
<feature type="non-terminal residue" evidence="5">
    <location>
        <position position="1"/>
    </location>
</feature>
<evidence type="ECO:0000313" key="5">
    <source>
        <dbReference type="EMBL" id="MBN3287359.1"/>
    </source>
</evidence>
<dbReference type="Proteomes" id="UP001166093">
    <property type="component" value="Unassembled WGS sequence"/>
</dbReference>
<comment type="subcellular location">
    <subcellularLocation>
        <location evidence="1">Membrane</location>
    </subcellularLocation>
</comment>
<organism evidence="5 6">
    <name type="scientific">Polyodon spathula</name>
    <name type="common">North American paddlefish</name>
    <name type="synonym">Squalus spathula</name>
    <dbReference type="NCBI Taxonomy" id="7913"/>
    <lineage>
        <taxon>Eukaryota</taxon>
        <taxon>Metazoa</taxon>
        <taxon>Chordata</taxon>
        <taxon>Craniata</taxon>
        <taxon>Vertebrata</taxon>
        <taxon>Euteleostomi</taxon>
        <taxon>Actinopterygii</taxon>
        <taxon>Chondrostei</taxon>
        <taxon>Acipenseriformes</taxon>
        <taxon>Polyodontidae</taxon>
        <taxon>Polyodon</taxon>
    </lineage>
</organism>
<evidence type="ECO:0000256" key="2">
    <source>
        <dbReference type="ARBA" id="ARBA00022729"/>
    </source>
</evidence>
<comment type="caution">
    <text evidence="5">The sequence shown here is derived from an EMBL/GenBank/DDBJ whole genome shotgun (WGS) entry which is preliminary data.</text>
</comment>
<keyword evidence="4" id="KW-0325">Glycoprotein</keyword>
<dbReference type="InterPro" id="IPR015631">
    <property type="entry name" value="CD2/SLAM_rcpt"/>
</dbReference>
<dbReference type="PANTHER" id="PTHR12080">
    <property type="entry name" value="SIGNALING LYMPHOCYTIC ACTIVATION MOLECULE"/>
    <property type="match status" value="1"/>
</dbReference>
<evidence type="ECO:0000256" key="1">
    <source>
        <dbReference type="ARBA" id="ARBA00004370"/>
    </source>
</evidence>
<feature type="non-terminal residue" evidence="5">
    <location>
        <position position="174"/>
    </location>
</feature>
<keyword evidence="2" id="KW-0732">Signal</keyword>
<dbReference type="InterPro" id="IPR013783">
    <property type="entry name" value="Ig-like_fold"/>
</dbReference>
<dbReference type="PANTHER" id="PTHR12080:SF82">
    <property type="entry name" value="CARCINOEMBRYONIC ANTIGEN-RELATED CELL ADHESION MOLECULE 21"/>
    <property type="match status" value="1"/>
</dbReference>
<dbReference type="Gene3D" id="2.60.40.10">
    <property type="entry name" value="Immunoglobulins"/>
    <property type="match status" value="2"/>
</dbReference>
<name>A0ABS2YMI4_POLSP</name>
<keyword evidence="6" id="KW-1185">Reference proteome</keyword>
<protein>
    <submittedName>
        <fullName evidence="5">HECAM protein</fullName>
    </submittedName>
</protein>